<dbReference type="AlphaFoldDB" id="A0A8C0KM33"/>
<dbReference type="InterPro" id="IPR027417">
    <property type="entry name" value="P-loop_NTPase"/>
</dbReference>
<evidence type="ECO:0000256" key="2">
    <source>
        <dbReference type="ARBA" id="ARBA00023134"/>
    </source>
</evidence>
<accession>A0A8C0KM33</accession>
<dbReference type="PRINTS" id="PR00326">
    <property type="entry name" value="GTP1OBG"/>
</dbReference>
<sequence length="258" mass="27701">MEVLEKSQRWKRDGSDSKNKATAHYLGLFTACLAKLCREFITPKGGGSGGAGEGFDVAKTGVVQIGFVGFPSVGKSTLLSNLAGVYSEMAACEYTTLTTVPGVIRYKDAKIQLLDLPGIIEGAKDGKGRGHQVIAVAQTCNLILIVLDVLKPLGHKKIIENELEGFGIHLNSKPPNVGFKKKDKGGINLTATCPQSELDHRQHEYRGSLKSGGLDSLTWSYSSHPSVLSSGSKTVAPSGVKSYLHQALPPYTLEEHFY</sequence>
<dbReference type="InterPro" id="IPR006073">
    <property type="entry name" value="GTP-bd"/>
</dbReference>
<organism evidence="4 5">
    <name type="scientific">Canis lupus dingo</name>
    <name type="common">dingo</name>
    <dbReference type="NCBI Taxonomy" id="286419"/>
    <lineage>
        <taxon>Eukaryota</taxon>
        <taxon>Metazoa</taxon>
        <taxon>Chordata</taxon>
        <taxon>Craniata</taxon>
        <taxon>Vertebrata</taxon>
        <taxon>Euteleostomi</taxon>
        <taxon>Mammalia</taxon>
        <taxon>Eutheria</taxon>
        <taxon>Laurasiatheria</taxon>
        <taxon>Carnivora</taxon>
        <taxon>Caniformia</taxon>
        <taxon>Canidae</taxon>
        <taxon>Canis</taxon>
    </lineage>
</organism>
<evidence type="ECO:0000256" key="1">
    <source>
        <dbReference type="ARBA" id="ARBA00022741"/>
    </source>
</evidence>
<keyword evidence="5" id="KW-1185">Reference proteome</keyword>
<dbReference type="InterPro" id="IPR031167">
    <property type="entry name" value="G_OBG"/>
</dbReference>
<dbReference type="GO" id="GO:0005525">
    <property type="term" value="F:GTP binding"/>
    <property type="evidence" value="ECO:0007669"/>
    <property type="project" value="UniProtKB-KW"/>
</dbReference>
<keyword evidence="2" id="KW-0342">GTP-binding</keyword>
<dbReference type="PROSITE" id="PS51710">
    <property type="entry name" value="G_OBG"/>
    <property type="match status" value="1"/>
</dbReference>
<dbReference type="Gene3D" id="3.40.50.300">
    <property type="entry name" value="P-loop containing nucleotide triphosphate hydrolases"/>
    <property type="match status" value="1"/>
</dbReference>
<dbReference type="SUPFAM" id="SSF52540">
    <property type="entry name" value="P-loop containing nucleoside triphosphate hydrolases"/>
    <property type="match status" value="1"/>
</dbReference>
<dbReference type="InterPro" id="IPR005225">
    <property type="entry name" value="Small_GTP-bd"/>
</dbReference>
<dbReference type="FunFam" id="3.40.50.300:FF:001436">
    <property type="entry name" value="Developmentally-regulated GTP-binding protein"/>
    <property type="match status" value="1"/>
</dbReference>
<dbReference type="Pfam" id="PF01926">
    <property type="entry name" value="MMR_HSR1"/>
    <property type="match status" value="1"/>
</dbReference>
<dbReference type="Ensembl" id="ENSCAFT00020019603.1">
    <property type="protein sequence ID" value="ENSCAFP00020016900.1"/>
    <property type="gene ID" value="ENSCAFG00020013534.1"/>
</dbReference>
<feature type="domain" description="OBG-type G" evidence="3">
    <location>
        <begin position="63"/>
        <end position="258"/>
    </location>
</feature>
<dbReference type="PANTHER" id="PTHR43127">
    <property type="entry name" value="DEVELOPMENTALLY-REGULATED GTP-BINDING PROTEIN 2"/>
    <property type="match status" value="1"/>
</dbReference>
<dbReference type="GO" id="GO:0003924">
    <property type="term" value="F:GTPase activity"/>
    <property type="evidence" value="ECO:0007669"/>
    <property type="project" value="InterPro"/>
</dbReference>
<dbReference type="PROSITE" id="PS00905">
    <property type="entry name" value="GTP1_OBG"/>
    <property type="match status" value="1"/>
</dbReference>
<proteinExistence type="predicted"/>
<reference evidence="4" key="2">
    <citation type="submission" date="2025-09" db="UniProtKB">
        <authorList>
            <consortium name="Ensembl"/>
        </authorList>
    </citation>
    <scope>IDENTIFICATION</scope>
</reference>
<evidence type="ECO:0000259" key="3">
    <source>
        <dbReference type="PROSITE" id="PS51710"/>
    </source>
</evidence>
<dbReference type="PROSITE" id="PS51257">
    <property type="entry name" value="PROKAR_LIPOPROTEIN"/>
    <property type="match status" value="1"/>
</dbReference>
<keyword evidence="1" id="KW-0547">Nucleotide-binding</keyword>
<dbReference type="InterPro" id="IPR006074">
    <property type="entry name" value="GTP1-OBG_CS"/>
</dbReference>
<evidence type="ECO:0000313" key="4">
    <source>
        <dbReference type="Ensembl" id="ENSCAFP00020016900.1"/>
    </source>
</evidence>
<dbReference type="NCBIfam" id="TIGR00231">
    <property type="entry name" value="small_GTP"/>
    <property type="match status" value="1"/>
</dbReference>
<dbReference type="GeneTree" id="ENSGT00940000153340"/>
<protein>
    <recommendedName>
        <fullName evidence="3">OBG-type G domain-containing protein</fullName>
    </recommendedName>
</protein>
<dbReference type="InterPro" id="IPR045001">
    <property type="entry name" value="DRG"/>
</dbReference>
<evidence type="ECO:0000313" key="5">
    <source>
        <dbReference type="Proteomes" id="UP000694391"/>
    </source>
</evidence>
<dbReference type="Proteomes" id="UP000694391">
    <property type="component" value="Unplaced"/>
</dbReference>
<name>A0A8C0KM33_CANLU</name>
<reference evidence="4" key="1">
    <citation type="submission" date="2025-08" db="UniProtKB">
        <authorList>
            <consortium name="Ensembl"/>
        </authorList>
    </citation>
    <scope>IDENTIFICATION</scope>
</reference>